<evidence type="ECO:0000313" key="4">
    <source>
        <dbReference type="Proteomes" id="UP000249061"/>
    </source>
</evidence>
<dbReference type="SUPFAM" id="SSF53474">
    <property type="entry name" value="alpha/beta-Hydrolases"/>
    <property type="match status" value="1"/>
</dbReference>
<gene>
    <name evidence="3" type="ORF">DI536_10535</name>
</gene>
<accession>A0A2W5VEG4</accession>
<dbReference type="GO" id="GO:0016787">
    <property type="term" value="F:hydrolase activity"/>
    <property type="evidence" value="ECO:0007669"/>
    <property type="project" value="UniProtKB-KW"/>
</dbReference>
<name>A0A2W5VEG4_9BACT</name>
<evidence type="ECO:0000313" key="3">
    <source>
        <dbReference type="EMBL" id="PZR14484.1"/>
    </source>
</evidence>
<proteinExistence type="predicted"/>
<dbReference type="InterPro" id="IPR050955">
    <property type="entry name" value="Plant_Biomass_Hydrol_Est"/>
</dbReference>
<dbReference type="AlphaFoldDB" id="A0A2W5VEG4"/>
<organism evidence="3 4">
    <name type="scientific">Archangium gephyra</name>
    <dbReference type="NCBI Taxonomy" id="48"/>
    <lineage>
        <taxon>Bacteria</taxon>
        <taxon>Pseudomonadati</taxon>
        <taxon>Myxococcota</taxon>
        <taxon>Myxococcia</taxon>
        <taxon>Myxococcales</taxon>
        <taxon>Cystobacterineae</taxon>
        <taxon>Archangiaceae</taxon>
        <taxon>Archangium</taxon>
    </lineage>
</organism>
<dbReference type="InterPro" id="IPR029058">
    <property type="entry name" value="AB_hydrolase_fold"/>
</dbReference>
<dbReference type="Proteomes" id="UP000249061">
    <property type="component" value="Unassembled WGS sequence"/>
</dbReference>
<keyword evidence="1" id="KW-0732">Signal</keyword>
<dbReference type="PANTHER" id="PTHR43037">
    <property type="entry name" value="UNNAMED PRODUCT-RELATED"/>
    <property type="match status" value="1"/>
</dbReference>
<reference evidence="3 4" key="1">
    <citation type="submission" date="2017-08" db="EMBL/GenBank/DDBJ databases">
        <title>Infants hospitalized years apart are colonized by the same room-sourced microbial strains.</title>
        <authorList>
            <person name="Brooks B."/>
            <person name="Olm M.R."/>
            <person name="Firek B.A."/>
            <person name="Baker R."/>
            <person name="Thomas B.C."/>
            <person name="Morowitz M.J."/>
            <person name="Banfield J.F."/>
        </authorList>
    </citation>
    <scope>NUCLEOTIDE SEQUENCE [LARGE SCALE GENOMIC DNA]</scope>
    <source>
        <strain evidence="3">S2_003_000_R2_14</strain>
    </source>
</reference>
<dbReference type="EMBL" id="QFQP01000007">
    <property type="protein sequence ID" value="PZR14484.1"/>
    <property type="molecule type" value="Genomic_DNA"/>
</dbReference>
<keyword evidence="2" id="KW-0378">Hydrolase</keyword>
<evidence type="ECO:0000256" key="1">
    <source>
        <dbReference type="ARBA" id="ARBA00022729"/>
    </source>
</evidence>
<evidence type="ECO:0000256" key="2">
    <source>
        <dbReference type="ARBA" id="ARBA00022801"/>
    </source>
</evidence>
<protein>
    <submittedName>
        <fullName evidence="3">Uncharacterized protein</fullName>
    </submittedName>
</protein>
<comment type="caution">
    <text evidence="3">The sequence shown here is derived from an EMBL/GenBank/DDBJ whole genome shotgun (WGS) entry which is preliminary data.</text>
</comment>
<dbReference type="PANTHER" id="PTHR43037:SF5">
    <property type="entry name" value="FERULOYL ESTERASE"/>
    <property type="match status" value="1"/>
</dbReference>
<dbReference type="Gene3D" id="3.40.50.1820">
    <property type="entry name" value="alpha/beta hydrolase"/>
    <property type="match status" value="1"/>
</dbReference>
<sequence>MKPWLVIAVFVSACGAPPPVGDGGQNNEPFDAGRPADAGVALDAGVRDAGVTPRCTVTGDAVTCPATITNLTAGTASRDVYWQLPVTPPPSSGYPVVVLFQGSFFGPSTTWGTVSNDVAFGGYQQARLQALLLERGFAVVAPSAAIGLAWQTNSGVPWALTTDSTFIEALFDAMSRGDYGPLDANRWYATGISSGGYMTSRMALSYPGRFRALAVHSGSWATCAGPVCLVPSSLPSDHPPTLLLHGRKDLTVPLFTAEKYFDELKDDGFVTELEIEDDASHEWLPVAPERVTAWFEAH</sequence>